<sequence>MAEFNLRITRGGSVTINEREYSFTRLLDDGRMVFEDAENGRIKVLSDDDFVSLYASDRLSVKDWKRLPVAHSDVANRALESLPPEATTKAEWRHAYCVAFDARPGLLKNEPCLTALIDEVAAEKGHAKKPNWKNF</sequence>
<accession>A0A9E6UJM8</accession>
<reference evidence="1" key="1">
    <citation type="submission" date="2021-08" db="EMBL/GenBank/DDBJ databases">
        <authorList>
            <person name="Zhang H."/>
            <person name="Xu M."/>
            <person name="Yu Z."/>
            <person name="Yang L."/>
            <person name="Cai Y."/>
        </authorList>
    </citation>
    <scope>NUCLEOTIDE SEQUENCE</scope>
    <source>
        <strain evidence="1">CHL1</strain>
    </source>
</reference>
<dbReference type="AlphaFoldDB" id="A0A9E6UJM8"/>
<organism evidence="1 2">
    <name type="scientific">Chenggangzhangella methanolivorans</name>
    <dbReference type="NCBI Taxonomy" id="1437009"/>
    <lineage>
        <taxon>Bacteria</taxon>
        <taxon>Pseudomonadati</taxon>
        <taxon>Pseudomonadota</taxon>
        <taxon>Alphaproteobacteria</taxon>
        <taxon>Hyphomicrobiales</taxon>
        <taxon>Methylopilaceae</taxon>
        <taxon>Chenggangzhangella</taxon>
    </lineage>
</organism>
<evidence type="ECO:0000313" key="1">
    <source>
        <dbReference type="EMBL" id="QZO02163.1"/>
    </source>
</evidence>
<proteinExistence type="predicted"/>
<dbReference type="RefSeq" id="WP_261405560.1">
    <property type="nucleotide sequence ID" value="NZ_CP081869.1"/>
</dbReference>
<dbReference type="Proteomes" id="UP000825701">
    <property type="component" value="Chromosome"/>
</dbReference>
<dbReference type="EMBL" id="CP081869">
    <property type="protein sequence ID" value="QZO02163.1"/>
    <property type="molecule type" value="Genomic_DNA"/>
</dbReference>
<dbReference type="KEGG" id="cmet:K6K41_13445"/>
<evidence type="ECO:0000313" key="2">
    <source>
        <dbReference type="Proteomes" id="UP000825701"/>
    </source>
</evidence>
<gene>
    <name evidence="1" type="ORF">K6K41_13445</name>
</gene>
<keyword evidence="2" id="KW-1185">Reference proteome</keyword>
<name>A0A9E6UJM8_9HYPH</name>
<protein>
    <submittedName>
        <fullName evidence="1">Uncharacterized protein</fullName>
    </submittedName>
</protein>